<accession>A0A7S3NJ29</accession>
<organism evidence="2">
    <name type="scientific">Aureoumbra lagunensis</name>
    <dbReference type="NCBI Taxonomy" id="44058"/>
    <lineage>
        <taxon>Eukaryota</taxon>
        <taxon>Sar</taxon>
        <taxon>Stramenopiles</taxon>
        <taxon>Ochrophyta</taxon>
        <taxon>Pelagophyceae</taxon>
        <taxon>Pelagomonadales</taxon>
        <taxon>Aureoumbra</taxon>
    </lineage>
</organism>
<sequence>MEQELGVFAGLDTIDTNTHGAIIGFLWLSMISVMREQNEACDEATIINLISKRCDEAGLAPDPNENDEVGLGFRATIPIVLGIARSLGIIKSIYKKNATIIENDDVPKIKKDMKKIAARSLTSLSGNISQEAKSLAENCQFEEILEKYDQTTQQAAMTWVWNISQTLPLNEKLFHLAREGRFDEIENKAGPLAKRLLLEWCDLKYNDWRTLRDARTKNLDQRQIRTIRNALDRLGKPLVCVLSAATTDICALPRCALSIRSWQRRKAVFQQLNHESDPWRRDLAAREAELYASNDNIFHVLVSESAHDDSDQQEELFMLDEQVLDQISTQEEDAQINCTQQNTQDIITTRFLKRAGLCDLSAQLARFKKKRARKFASCVSASAESSVQSAEKHEDICSDDSSGGGAFSEMHTPASTREIESRDYRDKQLLELRDIVTYDYNTAYTNAVNGDIQPPPSNIIGPIAADILRRAAKRPRYTGRAQQAPSARRNRGLASEEGSALAPMVNIQDECARLGARTMPVPWTHVLSAIDASPMITANEIRSPCPVRQSAPPPPLELPPANLVSVSASFESARSDTSVLQCNPKITQEHKLFTKQVPAPAVRQLHAPYEDKTAISSPKKKKNLANPGGILDADIMLSRHQSVLQNMKARIDSLIKQGGQQNEHAP</sequence>
<feature type="region of interest" description="Disordered" evidence="1">
    <location>
        <begin position="391"/>
        <end position="422"/>
    </location>
</feature>
<proteinExistence type="predicted"/>
<evidence type="ECO:0000313" key="2">
    <source>
        <dbReference type="EMBL" id="CAE0360829.1"/>
    </source>
</evidence>
<name>A0A7S3NJ29_9STRA</name>
<feature type="region of interest" description="Disordered" evidence="1">
    <location>
        <begin position="475"/>
        <end position="498"/>
    </location>
</feature>
<evidence type="ECO:0000256" key="1">
    <source>
        <dbReference type="SAM" id="MobiDB-lite"/>
    </source>
</evidence>
<gene>
    <name evidence="2" type="ORF">ALAG00032_LOCUS1560</name>
</gene>
<protein>
    <submittedName>
        <fullName evidence="2">Uncharacterized protein</fullName>
    </submittedName>
</protein>
<dbReference type="EMBL" id="HBIJ01002250">
    <property type="protein sequence ID" value="CAE0360829.1"/>
    <property type="molecule type" value="Transcribed_RNA"/>
</dbReference>
<reference evidence="2" key="1">
    <citation type="submission" date="2021-01" db="EMBL/GenBank/DDBJ databases">
        <authorList>
            <person name="Corre E."/>
            <person name="Pelletier E."/>
            <person name="Niang G."/>
            <person name="Scheremetjew M."/>
            <person name="Finn R."/>
            <person name="Kale V."/>
            <person name="Holt S."/>
            <person name="Cochrane G."/>
            <person name="Meng A."/>
            <person name="Brown T."/>
            <person name="Cohen L."/>
        </authorList>
    </citation>
    <scope>NUCLEOTIDE SEQUENCE</scope>
    <source>
        <strain evidence="2">CCMP1510</strain>
    </source>
</reference>
<dbReference type="AlphaFoldDB" id="A0A7S3NJ29"/>